<sequence length="172" mass="18840">MRPATLFILSGLPGTGKTTLARRLASHRRAVHLRIDTIEQALREVCGCEVTSEGYALAQRIAADNLRAGLDVIADCVNPWPLTRRDWGSVATGAGVCHVNIEIRCSDPGEHRRRVERRHADAGSLPAPGWDDVCRRDYHPWQEPPLRLDTAGRTVEASFSELVALIDAQSGG</sequence>
<dbReference type="EMBL" id="MN079083">
    <property type="protein sequence ID" value="QEA04412.1"/>
    <property type="molecule type" value="Genomic_DNA"/>
</dbReference>
<name>A0A5B8RAI6_9ZZZZ</name>
<organism evidence="1">
    <name type="scientific">uncultured organism</name>
    <dbReference type="NCBI Taxonomy" id="155900"/>
    <lineage>
        <taxon>unclassified sequences</taxon>
        <taxon>environmental samples</taxon>
    </lineage>
</organism>
<protein>
    <recommendedName>
        <fullName evidence="2">Adenylyl-sulfate kinase</fullName>
    </recommendedName>
</protein>
<proteinExistence type="predicted"/>
<dbReference type="Gene3D" id="3.40.50.300">
    <property type="entry name" value="P-loop containing nucleotide triphosphate hydrolases"/>
    <property type="match status" value="1"/>
</dbReference>
<evidence type="ECO:0000313" key="1">
    <source>
        <dbReference type="EMBL" id="QEA04412.1"/>
    </source>
</evidence>
<dbReference type="AlphaFoldDB" id="A0A5B8RAI6"/>
<evidence type="ECO:0008006" key="2">
    <source>
        <dbReference type="Google" id="ProtNLM"/>
    </source>
</evidence>
<dbReference type="InterPro" id="IPR027417">
    <property type="entry name" value="P-loop_NTPase"/>
</dbReference>
<dbReference type="PANTHER" id="PTHR37807">
    <property type="entry name" value="OS07G0160300 PROTEIN"/>
    <property type="match status" value="1"/>
</dbReference>
<accession>A0A5B8RAI6</accession>
<reference evidence="1" key="1">
    <citation type="submission" date="2019-06" db="EMBL/GenBank/DDBJ databases">
        <authorList>
            <person name="Murdoch R.W."/>
            <person name="Fathepure B."/>
        </authorList>
    </citation>
    <scope>NUCLEOTIDE SEQUENCE</scope>
</reference>
<dbReference type="PANTHER" id="PTHR37807:SF3">
    <property type="entry name" value="OS07G0160300 PROTEIN"/>
    <property type="match status" value="1"/>
</dbReference>
<dbReference type="SUPFAM" id="SSF52540">
    <property type="entry name" value="P-loop containing nucleoside triphosphate hydrolases"/>
    <property type="match status" value="1"/>
</dbReference>
<gene>
    <name evidence="1" type="ORF">KBTEX_00720</name>
</gene>
<dbReference type="Pfam" id="PF13671">
    <property type="entry name" value="AAA_33"/>
    <property type="match status" value="1"/>
</dbReference>